<sequence length="125" mass="14788">MKWCSWVPLKCNILAWRAEMGKIAIALELRKGIQVENTTRTLCNFGEEDTDHLFTSYEVALVLWQHISNWCRVLNIFAFTFSDLLELHNVMRISDRAKEVFGSVARYYHYRLLEHLEGKKRVKIL</sequence>
<evidence type="ECO:0000259" key="1">
    <source>
        <dbReference type="Pfam" id="PF13966"/>
    </source>
</evidence>
<comment type="caution">
    <text evidence="2">The sequence shown here is derived from an EMBL/GenBank/DDBJ whole genome shotgun (WGS) entry which is preliminary data.</text>
</comment>
<keyword evidence="2" id="KW-0548">Nucleotidyltransferase</keyword>
<evidence type="ECO:0000313" key="3">
    <source>
        <dbReference type="Proteomes" id="UP000215914"/>
    </source>
</evidence>
<dbReference type="InterPro" id="IPR026960">
    <property type="entry name" value="RVT-Znf"/>
</dbReference>
<dbReference type="Proteomes" id="UP000215914">
    <property type="component" value="Unassembled WGS sequence"/>
</dbReference>
<keyword evidence="2" id="KW-0695">RNA-directed DNA polymerase</keyword>
<dbReference type="AlphaFoldDB" id="A0A9K3NMS0"/>
<gene>
    <name evidence="2" type="ORF">HanXRQr2_Chr05g0203371</name>
</gene>
<organism evidence="2 3">
    <name type="scientific">Helianthus annuus</name>
    <name type="common">Common sunflower</name>
    <dbReference type="NCBI Taxonomy" id="4232"/>
    <lineage>
        <taxon>Eukaryota</taxon>
        <taxon>Viridiplantae</taxon>
        <taxon>Streptophyta</taxon>
        <taxon>Embryophyta</taxon>
        <taxon>Tracheophyta</taxon>
        <taxon>Spermatophyta</taxon>
        <taxon>Magnoliopsida</taxon>
        <taxon>eudicotyledons</taxon>
        <taxon>Gunneridae</taxon>
        <taxon>Pentapetalae</taxon>
        <taxon>asterids</taxon>
        <taxon>campanulids</taxon>
        <taxon>Asterales</taxon>
        <taxon>Asteraceae</taxon>
        <taxon>Asteroideae</taxon>
        <taxon>Heliantheae alliance</taxon>
        <taxon>Heliantheae</taxon>
        <taxon>Helianthus</taxon>
    </lineage>
</organism>
<keyword evidence="3" id="KW-1185">Reference proteome</keyword>
<accession>A0A9K3NMS0</accession>
<dbReference type="Gramene" id="mRNA:HanXRQr2_Chr05g0203371">
    <property type="protein sequence ID" value="CDS:HanXRQr2_Chr05g0203371.1"/>
    <property type="gene ID" value="HanXRQr2_Chr05g0203371"/>
</dbReference>
<feature type="domain" description="Reverse transcriptase zinc-binding" evidence="1">
    <location>
        <begin position="3"/>
        <end position="64"/>
    </location>
</feature>
<dbReference type="Pfam" id="PF13966">
    <property type="entry name" value="zf-RVT"/>
    <property type="match status" value="1"/>
</dbReference>
<reference evidence="2" key="1">
    <citation type="journal article" date="2017" name="Nature">
        <title>The sunflower genome provides insights into oil metabolism, flowering and Asterid evolution.</title>
        <authorList>
            <person name="Badouin H."/>
            <person name="Gouzy J."/>
            <person name="Grassa C.J."/>
            <person name="Murat F."/>
            <person name="Staton S.E."/>
            <person name="Cottret L."/>
            <person name="Lelandais-Briere C."/>
            <person name="Owens G.L."/>
            <person name="Carrere S."/>
            <person name="Mayjonade B."/>
            <person name="Legrand L."/>
            <person name="Gill N."/>
            <person name="Kane N.C."/>
            <person name="Bowers J.E."/>
            <person name="Hubner S."/>
            <person name="Bellec A."/>
            <person name="Berard A."/>
            <person name="Berges H."/>
            <person name="Blanchet N."/>
            <person name="Boniface M.C."/>
            <person name="Brunel D."/>
            <person name="Catrice O."/>
            <person name="Chaidir N."/>
            <person name="Claudel C."/>
            <person name="Donnadieu C."/>
            <person name="Faraut T."/>
            <person name="Fievet G."/>
            <person name="Helmstetter N."/>
            <person name="King M."/>
            <person name="Knapp S.J."/>
            <person name="Lai Z."/>
            <person name="Le Paslier M.C."/>
            <person name="Lippi Y."/>
            <person name="Lorenzon L."/>
            <person name="Mandel J.R."/>
            <person name="Marage G."/>
            <person name="Marchand G."/>
            <person name="Marquand E."/>
            <person name="Bret-Mestries E."/>
            <person name="Morien E."/>
            <person name="Nambeesan S."/>
            <person name="Nguyen T."/>
            <person name="Pegot-Espagnet P."/>
            <person name="Pouilly N."/>
            <person name="Raftis F."/>
            <person name="Sallet E."/>
            <person name="Schiex T."/>
            <person name="Thomas J."/>
            <person name="Vandecasteele C."/>
            <person name="Vares D."/>
            <person name="Vear F."/>
            <person name="Vautrin S."/>
            <person name="Crespi M."/>
            <person name="Mangin B."/>
            <person name="Burke J.M."/>
            <person name="Salse J."/>
            <person name="Munos S."/>
            <person name="Vincourt P."/>
            <person name="Rieseberg L.H."/>
            <person name="Langlade N.B."/>
        </authorList>
    </citation>
    <scope>NUCLEOTIDE SEQUENCE</scope>
    <source>
        <tissue evidence="2">Leaves</tissue>
    </source>
</reference>
<dbReference type="EMBL" id="MNCJ02000320">
    <property type="protein sequence ID" value="KAF5804968.1"/>
    <property type="molecule type" value="Genomic_DNA"/>
</dbReference>
<evidence type="ECO:0000313" key="2">
    <source>
        <dbReference type="EMBL" id="KAF5804968.1"/>
    </source>
</evidence>
<dbReference type="GO" id="GO:0003964">
    <property type="term" value="F:RNA-directed DNA polymerase activity"/>
    <property type="evidence" value="ECO:0007669"/>
    <property type="project" value="UniProtKB-KW"/>
</dbReference>
<protein>
    <submittedName>
        <fullName evidence="2">Reverse transcriptase zinc-binding domain-containing protein</fullName>
    </submittedName>
</protein>
<keyword evidence="2" id="KW-0808">Transferase</keyword>
<proteinExistence type="predicted"/>
<name>A0A9K3NMS0_HELAN</name>
<reference evidence="2" key="2">
    <citation type="submission" date="2020-06" db="EMBL/GenBank/DDBJ databases">
        <title>Helianthus annuus Genome sequencing and assembly Release 2.</title>
        <authorList>
            <person name="Gouzy J."/>
            <person name="Langlade N."/>
            <person name="Munos S."/>
        </authorList>
    </citation>
    <scope>NUCLEOTIDE SEQUENCE</scope>
    <source>
        <tissue evidence="2">Leaves</tissue>
    </source>
</reference>